<accession>A0A0F9LR63</accession>
<proteinExistence type="predicted"/>
<gene>
    <name evidence="1" type="ORF">LCGC14_1246820</name>
</gene>
<evidence type="ECO:0000313" key="1">
    <source>
        <dbReference type="EMBL" id="KKM89621.1"/>
    </source>
</evidence>
<dbReference type="EMBL" id="LAZR01006791">
    <property type="protein sequence ID" value="KKM89621.1"/>
    <property type="molecule type" value="Genomic_DNA"/>
</dbReference>
<name>A0A0F9LR63_9ZZZZ</name>
<reference evidence="1" key="1">
    <citation type="journal article" date="2015" name="Nature">
        <title>Complex archaea that bridge the gap between prokaryotes and eukaryotes.</title>
        <authorList>
            <person name="Spang A."/>
            <person name="Saw J.H."/>
            <person name="Jorgensen S.L."/>
            <person name="Zaremba-Niedzwiedzka K."/>
            <person name="Martijn J."/>
            <person name="Lind A.E."/>
            <person name="van Eijk R."/>
            <person name="Schleper C."/>
            <person name="Guy L."/>
            <person name="Ettema T.J."/>
        </authorList>
    </citation>
    <scope>NUCLEOTIDE SEQUENCE</scope>
</reference>
<dbReference type="AlphaFoldDB" id="A0A0F9LR63"/>
<comment type="caution">
    <text evidence="1">The sequence shown here is derived from an EMBL/GenBank/DDBJ whole genome shotgun (WGS) entry which is preliminary data.</text>
</comment>
<sequence>MSTHAFARQGPGSATAGAETQIGANITLPAGGPWQIHHLWGQVVRATTIPDQGAGGILHVQALSGDLTPDPAPGKYPLVGPCISESANVALSPVPLNLYPVAWEAAGKAVITLSFINRLAITTPSEVACGIIFGDSRPEVRPLTFCDVVQLSWASAAEAAVGTITLAEKATRLVGIMADLNKGEASTTAEEVMATIRLGSADIKIPPAEYPCNRAFNASDGTAVGQAATPMSQFIPVDIPVLGGARIDVFVTSSISVTGNAEISVYLAYE</sequence>
<protein>
    <submittedName>
        <fullName evidence="1">Uncharacterized protein</fullName>
    </submittedName>
</protein>
<organism evidence="1">
    <name type="scientific">marine sediment metagenome</name>
    <dbReference type="NCBI Taxonomy" id="412755"/>
    <lineage>
        <taxon>unclassified sequences</taxon>
        <taxon>metagenomes</taxon>
        <taxon>ecological metagenomes</taxon>
    </lineage>
</organism>